<protein>
    <submittedName>
        <fullName evidence="2">AAA family ATPase</fullName>
    </submittedName>
</protein>
<name>A0ABV7Z4A8_9DEIO</name>
<gene>
    <name evidence="2" type="ORF">ACFOSB_05375</name>
</gene>
<dbReference type="RefSeq" id="WP_322474289.1">
    <property type="nucleotide sequence ID" value="NZ_JBHRZG010000006.1"/>
</dbReference>
<proteinExistence type="predicted"/>
<evidence type="ECO:0000313" key="3">
    <source>
        <dbReference type="Proteomes" id="UP001595803"/>
    </source>
</evidence>
<dbReference type="Pfam" id="PF13671">
    <property type="entry name" value="AAA_33"/>
    <property type="match status" value="1"/>
</dbReference>
<comment type="caution">
    <text evidence="2">The sequence shown here is derived from an EMBL/GenBank/DDBJ whole genome shotgun (WGS) entry which is preliminary data.</text>
</comment>
<sequence length="135" mass="14360">MSVRPRLVLVTGAPGSGKTTLAARLAGTLGWVRLSRDEFKERLWDAWTEQPTLRAQVPVAHWGAYYAGLHALLDAGVNVVAEGSVHHTAGVPEVRALLDRADVNIIHCTAPARSPMPGSAPVPRASGIRRTGTPT</sequence>
<feature type="region of interest" description="Disordered" evidence="1">
    <location>
        <begin position="112"/>
        <end position="135"/>
    </location>
</feature>
<dbReference type="EMBL" id="JBHRZG010000006">
    <property type="protein sequence ID" value="MFC3832281.1"/>
    <property type="molecule type" value="Genomic_DNA"/>
</dbReference>
<dbReference type="SUPFAM" id="SSF52540">
    <property type="entry name" value="P-loop containing nucleoside triphosphate hydrolases"/>
    <property type="match status" value="1"/>
</dbReference>
<evidence type="ECO:0000313" key="2">
    <source>
        <dbReference type="EMBL" id="MFC3832281.1"/>
    </source>
</evidence>
<dbReference type="Proteomes" id="UP001595803">
    <property type="component" value="Unassembled WGS sequence"/>
</dbReference>
<evidence type="ECO:0000256" key="1">
    <source>
        <dbReference type="SAM" id="MobiDB-lite"/>
    </source>
</evidence>
<accession>A0ABV7Z4A8</accession>
<dbReference type="Gene3D" id="3.40.50.300">
    <property type="entry name" value="P-loop containing nucleotide triphosphate hydrolases"/>
    <property type="match status" value="1"/>
</dbReference>
<dbReference type="InterPro" id="IPR027417">
    <property type="entry name" value="P-loop_NTPase"/>
</dbReference>
<reference evidence="3" key="1">
    <citation type="journal article" date="2019" name="Int. J. Syst. Evol. Microbiol.">
        <title>The Global Catalogue of Microorganisms (GCM) 10K type strain sequencing project: providing services to taxonomists for standard genome sequencing and annotation.</title>
        <authorList>
            <consortium name="The Broad Institute Genomics Platform"/>
            <consortium name="The Broad Institute Genome Sequencing Center for Infectious Disease"/>
            <person name="Wu L."/>
            <person name="Ma J."/>
        </authorList>
    </citation>
    <scope>NUCLEOTIDE SEQUENCE [LARGE SCALE GENOMIC DNA]</scope>
    <source>
        <strain evidence="3">CCTCC AB 2017081</strain>
    </source>
</reference>
<organism evidence="2 3">
    <name type="scientific">Deinococcus rufus</name>
    <dbReference type="NCBI Taxonomy" id="2136097"/>
    <lineage>
        <taxon>Bacteria</taxon>
        <taxon>Thermotogati</taxon>
        <taxon>Deinococcota</taxon>
        <taxon>Deinococci</taxon>
        <taxon>Deinococcales</taxon>
        <taxon>Deinococcaceae</taxon>
        <taxon>Deinococcus</taxon>
    </lineage>
</organism>
<keyword evidence="3" id="KW-1185">Reference proteome</keyword>